<dbReference type="GO" id="GO:0035267">
    <property type="term" value="C:NuA4 histone acetyltransferase complex"/>
    <property type="evidence" value="ECO:0007669"/>
    <property type="project" value="TreeGrafter"/>
</dbReference>
<evidence type="ECO:0000256" key="1">
    <source>
        <dbReference type="SAM" id="MobiDB-lite"/>
    </source>
</evidence>
<dbReference type="Pfam" id="PF20206">
    <property type="entry name" value="Tra1_ring"/>
    <property type="match status" value="1"/>
</dbReference>
<gene>
    <name evidence="2" type="ORF">FBUS_10179</name>
</gene>
<accession>A0A8E0VHG2</accession>
<dbReference type="Gene3D" id="1.25.10.10">
    <property type="entry name" value="Leucine-rich Repeat Variant"/>
    <property type="match status" value="1"/>
</dbReference>
<name>A0A8E0VHG2_9TREM</name>
<dbReference type="InterPro" id="IPR016024">
    <property type="entry name" value="ARM-type_fold"/>
</dbReference>
<dbReference type="Proteomes" id="UP000728185">
    <property type="component" value="Unassembled WGS sequence"/>
</dbReference>
<dbReference type="GO" id="GO:0000124">
    <property type="term" value="C:SAGA complex"/>
    <property type="evidence" value="ECO:0007669"/>
    <property type="project" value="TreeGrafter"/>
</dbReference>
<dbReference type="InterPro" id="IPR011989">
    <property type="entry name" value="ARM-like"/>
</dbReference>
<feature type="region of interest" description="Disordered" evidence="1">
    <location>
        <begin position="1328"/>
        <end position="1368"/>
    </location>
</feature>
<feature type="compositionally biased region" description="Polar residues" evidence="1">
    <location>
        <begin position="1132"/>
        <end position="1141"/>
    </location>
</feature>
<dbReference type="PANTHER" id="PTHR11139">
    <property type="entry name" value="ATAXIA TELANGIECTASIA MUTATED ATM -RELATED"/>
    <property type="match status" value="1"/>
</dbReference>
<sequence length="1421" mass="156675">MMNLLINCPPSVTNMRKEFFIAARHILSAQEIRPMLFNSTEFLDVLDDLMNEDILIGQGYTVRDALRPLAYSTLADLTHHIRGELSLAKIARALDLYGRNMHDDTLPFSIQQMSLRLLLNLVECVRQRVLTSLNNPTGSDATSELNTGVASGTARRLLLHTLRLCVLKCRIVAEHYLPMLESTCTPESPDESDTSTSAKQRSATPFLYAPFTSQSASELMDSGINFERPTSGPLKTIKSGMEDGATKAPTCRILDSMTSKPQLSHTDLRSLIKALMAGMRTIVTGMIQCPHEPGFGSFTSGLSSGQLGTKLPKPTASSPVSSSIIATRFLTPDELMVLRDYFNYGMRMIDIVQIVARDGRLYIKCQPSSKSPDERLLIETFALTFTQLSPISFQEIFSSKINDFVLWCRRSPSYTNMALHLLSQLNKTSCFGHILLSHLVDRLERLGDGTDESVLYMRLLKLCFSSVNVAGTENEHVMKLHLRRIVQGSMQYCLTAEEPTAYLTLLRTLFRSIGGGAHDKLYREFFPLLPEMLSTLNRLLRSPHRANARDLLGELCVIVPVRLSTLLPYLSLLMEPLVYVLNCNTVNQGLRTLELCVDNMQPDFLHDHLHQVRGDMLLALYNSLHSSSEYVQKMSFKVLGKLGRFNRTNLLEVQRLRLDPGEGESGPLLRFYLNESSTQPIDLPIRSLVDAAFEVLQDVNVDLPTKIRAWEFLQSICVGTLDLPNASLDTNKTAASADGNVYAYIEGSEFLAAVRRFVTIANKTDGVDVCCDRLLVQSACCVDGDLDRDVMIRALAGLFLAAFTRPLRETHAELIGFIVRHLTILSITQLVQYLPDLRDTDQTDSVQPGKDQDSNILGSKSTITSVYQTRLLEPGLNLALPIHERFRVSHEASSATLAQLTVGGMPPISKPTLNPVLLVDSIQMIMGHEEKQLTRPMSTLLRTVHSTASAVIRGALNDSYETCPNSEEQVQKAVAQIPLFSHLGHVLVDMLHHPSWYVKWGGCATIIYLVEILHPIWFQSHFLSLLHGLIHCIHDLSSQMSQGALNMARECSRLLIQTVFTSQSSTLSQGSEPARIDDNNLNAGTTSTEEVDAATRPVTGKRTSMATRRRSSASHGGSQTRRSNSLRRGRSVSISSNTSTNEAEDETNICAMEVVGEEAGSINTKSNSESTVPPKQPDSKVMASLLANTIRSLLDMLLSETAAVREEARCLLRLLSHQLSRPLSVLLAPYWRPILGHILPPQPPLRLPDFPVSTQLVVLEANYFFGQPEVGRNKSRTGVVANSTASASFDLQVGGADLLRYDISRKADRLFLVDVRAILTQADPISNTLSSVSDSSPAAPTASPLPPTVVTSGQCTATSGPSSHAVGTRQVGMGLRGAIPQPAMHRLKSTDLRVAACRVLSLTHYLTAQKLQNLSTLFKGN</sequence>
<feature type="region of interest" description="Disordered" evidence="1">
    <location>
        <begin position="1066"/>
        <end position="1148"/>
    </location>
</feature>
<evidence type="ECO:0000313" key="3">
    <source>
        <dbReference type="Proteomes" id="UP000728185"/>
    </source>
</evidence>
<organism evidence="2 3">
    <name type="scientific">Fasciolopsis buskii</name>
    <dbReference type="NCBI Taxonomy" id="27845"/>
    <lineage>
        <taxon>Eukaryota</taxon>
        <taxon>Metazoa</taxon>
        <taxon>Spiralia</taxon>
        <taxon>Lophotrochozoa</taxon>
        <taxon>Platyhelminthes</taxon>
        <taxon>Trematoda</taxon>
        <taxon>Digenea</taxon>
        <taxon>Plagiorchiida</taxon>
        <taxon>Echinostomata</taxon>
        <taxon>Echinostomatoidea</taxon>
        <taxon>Fasciolidae</taxon>
        <taxon>Fasciolopsis</taxon>
    </lineage>
</organism>
<dbReference type="PANTHER" id="PTHR11139:SF1">
    <property type="entry name" value="TRANSFORMATION_TRANSCRIPTION DOMAIN-ASSOCIATED PROTEIN"/>
    <property type="match status" value="1"/>
</dbReference>
<feature type="compositionally biased region" description="Polar residues" evidence="1">
    <location>
        <begin position="1079"/>
        <end position="1088"/>
    </location>
</feature>
<feature type="compositionally biased region" description="Low complexity" evidence="1">
    <location>
        <begin position="1330"/>
        <end position="1352"/>
    </location>
</feature>
<dbReference type="GO" id="GO:0006281">
    <property type="term" value="P:DNA repair"/>
    <property type="evidence" value="ECO:0007669"/>
    <property type="project" value="TreeGrafter"/>
</dbReference>
<keyword evidence="2" id="KW-0808">Transferase</keyword>
<reference evidence="2" key="1">
    <citation type="submission" date="2019-05" db="EMBL/GenBank/DDBJ databases">
        <title>Annotation for the trematode Fasciolopsis buski.</title>
        <authorList>
            <person name="Choi Y.-J."/>
        </authorList>
    </citation>
    <scope>NUCLEOTIDE SEQUENCE</scope>
    <source>
        <strain evidence="2">HT</strain>
        <tissue evidence="2">Whole worm</tissue>
    </source>
</reference>
<evidence type="ECO:0000313" key="2">
    <source>
        <dbReference type="EMBL" id="KAA0193954.1"/>
    </source>
</evidence>
<protein>
    <submittedName>
        <fullName evidence="2">PIK kinase FAT and Armadillo domain containing protein</fullName>
    </submittedName>
</protein>
<dbReference type="GO" id="GO:0006355">
    <property type="term" value="P:regulation of DNA-templated transcription"/>
    <property type="evidence" value="ECO:0007669"/>
    <property type="project" value="TreeGrafter"/>
</dbReference>
<feature type="compositionally biased region" description="Polar residues" evidence="1">
    <location>
        <begin position="1353"/>
        <end position="1362"/>
    </location>
</feature>
<dbReference type="InterPro" id="IPR050517">
    <property type="entry name" value="DDR_Repair_Kinase"/>
</dbReference>
<dbReference type="SUPFAM" id="SSF48371">
    <property type="entry name" value="ARM repeat"/>
    <property type="match status" value="1"/>
</dbReference>
<dbReference type="InterPro" id="IPR046807">
    <property type="entry name" value="Tra1_central"/>
</dbReference>
<proteinExistence type="predicted"/>
<dbReference type="OrthoDB" id="6282916at2759"/>
<keyword evidence="2" id="KW-0418">Kinase</keyword>
<keyword evidence="3" id="KW-1185">Reference proteome</keyword>
<dbReference type="InterPro" id="IPR046805">
    <property type="entry name" value="Tra1_ring"/>
</dbReference>
<dbReference type="GO" id="GO:0016301">
    <property type="term" value="F:kinase activity"/>
    <property type="evidence" value="ECO:0007669"/>
    <property type="project" value="UniProtKB-KW"/>
</dbReference>
<dbReference type="EMBL" id="LUCM01004691">
    <property type="protein sequence ID" value="KAA0193954.1"/>
    <property type="molecule type" value="Genomic_DNA"/>
</dbReference>
<comment type="caution">
    <text evidence="2">The sequence shown here is derived from an EMBL/GenBank/DDBJ whole genome shotgun (WGS) entry which is preliminary data.</text>
</comment>
<dbReference type="GO" id="GO:0005634">
    <property type="term" value="C:nucleus"/>
    <property type="evidence" value="ECO:0007669"/>
    <property type="project" value="TreeGrafter"/>
</dbReference>
<dbReference type="Pfam" id="PF20175">
    <property type="entry name" value="Tra1_central"/>
    <property type="match status" value="1"/>
</dbReference>